<dbReference type="PANTHER" id="PTHR34992">
    <property type="entry name" value="HYPHAL ANASTAMOSIS-7 PROTEIN"/>
    <property type="match status" value="1"/>
</dbReference>
<keyword evidence="12" id="KW-1185">Reference proteome</keyword>
<dbReference type="GO" id="GO:0098552">
    <property type="term" value="C:side of membrane"/>
    <property type="evidence" value="ECO:0007669"/>
    <property type="project" value="UniProtKB-KW"/>
</dbReference>
<feature type="signal peptide" evidence="9">
    <location>
        <begin position="1"/>
        <end position="26"/>
    </location>
</feature>
<dbReference type="InterPro" id="IPR046530">
    <property type="entry name" value="BIM1-like_dom"/>
</dbReference>
<dbReference type="Proteomes" id="UP000009169">
    <property type="component" value="Unassembled WGS sequence"/>
</dbReference>
<evidence type="ECO:0000313" key="11">
    <source>
        <dbReference type="EMBL" id="EGE05399.1"/>
    </source>
</evidence>
<keyword evidence="3" id="KW-0336">GPI-anchor</keyword>
<evidence type="ECO:0000256" key="8">
    <source>
        <dbReference type="SAM" id="Phobius"/>
    </source>
</evidence>
<evidence type="ECO:0000256" key="9">
    <source>
        <dbReference type="SAM" id="SignalP"/>
    </source>
</evidence>
<keyword evidence="7" id="KW-0449">Lipoprotein</keyword>
<feature type="transmembrane region" description="Helical" evidence="8">
    <location>
        <begin position="117"/>
        <end position="139"/>
    </location>
</feature>
<evidence type="ECO:0000256" key="2">
    <source>
        <dbReference type="ARBA" id="ARBA00022475"/>
    </source>
</evidence>
<evidence type="ECO:0000313" key="12">
    <source>
        <dbReference type="Proteomes" id="UP000009169"/>
    </source>
</evidence>
<dbReference type="GO" id="GO:0005886">
    <property type="term" value="C:plasma membrane"/>
    <property type="evidence" value="ECO:0007669"/>
    <property type="project" value="UniProtKB-SubCell"/>
</dbReference>
<evidence type="ECO:0000256" key="4">
    <source>
        <dbReference type="ARBA" id="ARBA00022729"/>
    </source>
</evidence>
<evidence type="ECO:0000256" key="5">
    <source>
        <dbReference type="ARBA" id="ARBA00023136"/>
    </source>
</evidence>
<keyword evidence="6" id="KW-0325">Glycoprotein</keyword>
<name>F2PU31_TRIEC</name>
<dbReference type="Pfam" id="PF20238">
    <property type="entry name" value="BIM1-like_dom"/>
    <property type="match status" value="1"/>
</dbReference>
<evidence type="ECO:0000256" key="1">
    <source>
        <dbReference type="ARBA" id="ARBA00004609"/>
    </source>
</evidence>
<sequence>MRTHISLGPFIGVFLTLTFATIAAKGHTVIVYPGWRENNLHSNGTVDETMAPAVKAGDNATIQVVEAARHGAVLYNCVDITFAEPSEVEPVTRENCFNSTNITSSTIYAIPDKPTNAAHVTAVFTALGIMPLLLAGYYFSIML</sequence>
<keyword evidence="8" id="KW-1133">Transmembrane helix</keyword>
<dbReference type="PANTHER" id="PTHR34992:SF10">
    <property type="entry name" value="COPPER ACQUISITION FACTOR BIM1-LIKE DOMAIN-CONTAINING PROTEIN"/>
    <property type="match status" value="1"/>
</dbReference>
<dbReference type="OrthoDB" id="5329488at2759"/>
<proteinExistence type="predicted"/>
<feature type="domain" description="Copper acquisition factor BIM1-like" evidence="10">
    <location>
        <begin position="50"/>
        <end position="100"/>
    </location>
</feature>
<feature type="chain" id="PRO_5003288161" description="Copper acquisition factor BIM1-like domain-containing protein" evidence="9">
    <location>
        <begin position="27"/>
        <end position="143"/>
    </location>
</feature>
<dbReference type="AlphaFoldDB" id="F2PU31"/>
<keyword evidence="4 9" id="KW-0732">Signal</keyword>
<reference evidence="12" key="1">
    <citation type="journal article" date="2012" name="MBio">
        <title>Comparative genome analysis of Trichophyton rubrum and related dermatophytes reveals candidate genes involved in infection.</title>
        <authorList>
            <person name="Martinez D.A."/>
            <person name="Oliver B.G."/>
            <person name="Graeser Y."/>
            <person name="Goldberg J.M."/>
            <person name="Li W."/>
            <person name="Martinez-Rossi N.M."/>
            <person name="Monod M."/>
            <person name="Shelest E."/>
            <person name="Barton R.C."/>
            <person name="Birch E."/>
            <person name="Brakhage A.A."/>
            <person name="Chen Z."/>
            <person name="Gurr S.J."/>
            <person name="Heiman D."/>
            <person name="Heitman J."/>
            <person name="Kosti I."/>
            <person name="Rossi A."/>
            <person name="Saif S."/>
            <person name="Samalova M."/>
            <person name="Saunders C.W."/>
            <person name="Shea T."/>
            <person name="Summerbell R.C."/>
            <person name="Xu J."/>
            <person name="Young S."/>
            <person name="Zeng Q."/>
            <person name="Birren B.W."/>
            <person name="Cuomo C.A."/>
            <person name="White T.C."/>
        </authorList>
    </citation>
    <scope>NUCLEOTIDE SEQUENCE [LARGE SCALE GENOMIC DNA]</scope>
    <source>
        <strain evidence="12">ATCC MYA-4606 / CBS 127.97</strain>
    </source>
</reference>
<dbReference type="InterPro" id="IPR046936">
    <property type="entry name" value="BIM1-like"/>
</dbReference>
<evidence type="ECO:0000259" key="10">
    <source>
        <dbReference type="Pfam" id="PF20238"/>
    </source>
</evidence>
<accession>F2PU31</accession>
<evidence type="ECO:0000256" key="6">
    <source>
        <dbReference type="ARBA" id="ARBA00023180"/>
    </source>
</evidence>
<keyword evidence="5 8" id="KW-0472">Membrane</keyword>
<gene>
    <name evidence="11" type="ORF">TEQG_04278</name>
</gene>
<dbReference type="EMBL" id="DS995739">
    <property type="protein sequence ID" value="EGE05399.1"/>
    <property type="molecule type" value="Genomic_DNA"/>
</dbReference>
<keyword evidence="8" id="KW-0812">Transmembrane</keyword>
<evidence type="ECO:0000256" key="3">
    <source>
        <dbReference type="ARBA" id="ARBA00022622"/>
    </source>
</evidence>
<dbReference type="VEuPathDB" id="FungiDB:TEQG_04278"/>
<protein>
    <recommendedName>
        <fullName evidence="10">Copper acquisition factor BIM1-like domain-containing protein</fullName>
    </recommendedName>
</protein>
<keyword evidence="2" id="KW-1003">Cell membrane</keyword>
<dbReference type="HOGENOM" id="CLU_1807593_0_0_1"/>
<organism evidence="11 12">
    <name type="scientific">Trichophyton equinum (strain ATCC MYA-4606 / CBS 127.97)</name>
    <name type="common">Horse ringworm fungus</name>
    <dbReference type="NCBI Taxonomy" id="559882"/>
    <lineage>
        <taxon>Eukaryota</taxon>
        <taxon>Fungi</taxon>
        <taxon>Dikarya</taxon>
        <taxon>Ascomycota</taxon>
        <taxon>Pezizomycotina</taxon>
        <taxon>Eurotiomycetes</taxon>
        <taxon>Eurotiomycetidae</taxon>
        <taxon>Onygenales</taxon>
        <taxon>Arthrodermataceae</taxon>
        <taxon>Trichophyton</taxon>
    </lineage>
</organism>
<evidence type="ECO:0000256" key="7">
    <source>
        <dbReference type="ARBA" id="ARBA00023288"/>
    </source>
</evidence>
<comment type="subcellular location">
    <subcellularLocation>
        <location evidence="1">Cell membrane</location>
        <topology evidence="1">Lipid-anchor</topology>
        <topology evidence="1">GPI-anchor</topology>
    </subcellularLocation>
</comment>